<comment type="catalytic activity">
    <reaction evidence="1">
        <text>Hydrolysis of Pro-|-Xaa &gt;&gt; Ala-|-Xaa in oligopeptides.</text>
        <dbReference type="EC" id="3.4.21.26"/>
    </reaction>
</comment>
<feature type="chain" id="PRO_5032728099" description="prolyl oligopeptidase" evidence="7">
    <location>
        <begin position="34"/>
        <end position="721"/>
    </location>
</feature>
<organism evidence="10 11">
    <name type="scientific">Silvibacterium bohemicum</name>
    <dbReference type="NCBI Taxonomy" id="1577686"/>
    <lineage>
        <taxon>Bacteria</taxon>
        <taxon>Pseudomonadati</taxon>
        <taxon>Acidobacteriota</taxon>
        <taxon>Terriglobia</taxon>
        <taxon>Terriglobales</taxon>
        <taxon>Acidobacteriaceae</taxon>
        <taxon>Silvibacterium</taxon>
    </lineage>
</organism>
<dbReference type="Proteomes" id="UP000538666">
    <property type="component" value="Unassembled WGS sequence"/>
</dbReference>
<evidence type="ECO:0000259" key="8">
    <source>
        <dbReference type="Pfam" id="PF00326"/>
    </source>
</evidence>
<gene>
    <name evidence="10" type="ORF">HNQ77_003932</name>
</gene>
<dbReference type="InterPro" id="IPR002471">
    <property type="entry name" value="Pept_S9_AS"/>
</dbReference>
<keyword evidence="4" id="KW-0645">Protease</keyword>
<dbReference type="Pfam" id="PF00326">
    <property type="entry name" value="Peptidase_S9"/>
    <property type="match status" value="1"/>
</dbReference>
<comment type="caution">
    <text evidence="10">The sequence shown here is derived from an EMBL/GenBank/DDBJ whole genome shotgun (WGS) entry which is preliminary data.</text>
</comment>
<dbReference type="GO" id="GO:0006508">
    <property type="term" value="P:proteolysis"/>
    <property type="evidence" value="ECO:0007669"/>
    <property type="project" value="UniProtKB-KW"/>
</dbReference>
<dbReference type="PROSITE" id="PS00708">
    <property type="entry name" value="PRO_ENDOPEP_SER"/>
    <property type="match status" value="1"/>
</dbReference>
<dbReference type="GO" id="GO:0004252">
    <property type="term" value="F:serine-type endopeptidase activity"/>
    <property type="evidence" value="ECO:0007669"/>
    <property type="project" value="UniProtKB-EC"/>
</dbReference>
<feature type="domain" description="Peptidase S9 prolyl oligopeptidase catalytic" evidence="8">
    <location>
        <begin position="508"/>
        <end position="718"/>
    </location>
</feature>
<comment type="similarity">
    <text evidence="2">Belongs to the peptidase S9A family.</text>
</comment>
<dbReference type="FunFam" id="3.40.50.1820:FF:000005">
    <property type="entry name" value="Prolyl endopeptidase"/>
    <property type="match status" value="1"/>
</dbReference>
<name>A0A841JX71_9BACT</name>
<protein>
    <recommendedName>
        <fullName evidence="3">prolyl oligopeptidase</fullName>
        <ecNumber evidence="3">3.4.21.26</ecNumber>
    </recommendedName>
</protein>
<dbReference type="RefSeq" id="WP_050060962.1">
    <property type="nucleotide sequence ID" value="NZ_JACHEK010000008.1"/>
</dbReference>
<dbReference type="Pfam" id="PF02897">
    <property type="entry name" value="Peptidase_S9_N"/>
    <property type="match status" value="1"/>
</dbReference>
<dbReference type="InterPro" id="IPR051167">
    <property type="entry name" value="Prolyl_oligopep/macrocyclase"/>
</dbReference>
<dbReference type="PRINTS" id="PR00862">
    <property type="entry name" value="PROLIGOPTASE"/>
</dbReference>
<sequence>MPKTRSGAVRISPRKQCAIVLSIAFLATIGVSAQQTQTIHGANGITLPPPPVATVQPVTDDYNGTRIVDNYRWLEDAKSPATRAWITEENKYTHQYLSQISSRPGIVQRLTQLERIDDYSAPTVRSGKYFFEKRLADENQSSIYVRDGWKGQDQRLIDTTKLSADGNTSVSINAISDDGHLLVYGVRQGGADEESIHFLDVSSHKELADVLPSARYFGVSLSADEKGLYYARFEHSGTTVWLHKIGEDAAKDEKIFGGEYRGEKLGELALITVHLTDDRHYLVITIAHGVPATRDDVLIKDLRKSGSELAPLVYGVDAHTSMEEANDRFFLMTDYQASNGRIAEVAPGDQPAQWKTLIPNGKDVIDSFSIVGGKLFVTRLHDVKTETAIYNLDGAKTGELTYPGVGSGTVVFGRTTQTEGFYIFESFITPPTIYRYDTKTGHTDVFAAPNVPFDSSRFEVTQVFYTSKDGTRVPMFIAGKKGLARDGKARLLTTGYGGFDVPETPEWDAEYAWWMEQGGFFALPNLRGGNEYGEPWHKAAMFEQKQNVFDDWFAAAEYLIKNQYTSPDHFAIRGRSNGGLLMGAAMTQRPDLFGAIWCGYPLLDMLRYQKFEFGRLWTTEYGNAEEAKDFPYLVKYSPYQNVKAGTKYPAIMFFTGDSDTRVDPLHARKMAALMQASSGSDRPILLHYSLKGGHSSGVSISQLVEDQADELGFLWNETAGK</sequence>
<reference evidence="10 11" key="1">
    <citation type="submission" date="2020-08" db="EMBL/GenBank/DDBJ databases">
        <title>Genomic Encyclopedia of Type Strains, Phase IV (KMG-IV): sequencing the most valuable type-strain genomes for metagenomic binning, comparative biology and taxonomic classification.</title>
        <authorList>
            <person name="Goeker M."/>
        </authorList>
    </citation>
    <scope>NUCLEOTIDE SEQUENCE [LARGE SCALE GENOMIC DNA]</scope>
    <source>
        <strain evidence="10 11">DSM 103733</strain>
    </source>
</reference>
<keyword evidence="6" id="KW-0720">Serine protease</keyword>
<keyword evidence="11" id="KW-1185">Reference proteome</keyword>
<evidence type="ECO:0000256" key="1">
    <source>
        <dbReference type="ARBA" id="ARBA00001070"/>
    </source>
</evidence>
<evidence type="ECO:0000256" key="7">
    <source>
        <dbReference type="SAM" id="SignalP"/>
    </source>
</evidence>
<keyword evidence="7" id="KW-0732">Signal</keyword>
<dbReference type="SUPFAM" id="SSF50993">
    <property type="entry name" value="Peptidase/esterase 'gauge' domain"/>
    <property type="match status" value="1"/>
</dbReference>
<feature type="signal peptide" evidence="7">
    <location>
        <begin position="1"/>
        <end position="33"/>
    </location>
</feature>
<dbReference type="GO" id="GO:0005829">
    <property type="term" value="C:cytosol"/>
    <property type="evidence" value="ECO:0007669"/>
    <property type="project" value="TreeGrafter"/>
</dbReference>
<dbReference type="OrthoDB" id="9801421at2"/>
<evidence type="ECO:0000256" key="4">
    <source>
        <dbReference type="ARBA" id="ARBA00022670"/>
    </source>
</evidence>
<evidence type="ECO:0000259" key="9">
    <source>
        <dbReference type="Pfam" id="PF02897"/>
    </source>
</evidence>
<dbReference type="InterPro" id="IPR001375">
    <property type="entry name" value="Peptidase_S9_cat"/>
</dbReference>
<dbReference type="AlphaFoldDB" id="A0A841JX71"/>
<dbReference type="Gene3D" id="2.130.10.120">
    <property type="entry name" value="Prolyl oligopeptidase, N-terminal domain"/>
    <property type="match status" value="1"/>
</dbReference>
<dbReference type="GO" id="GO:0070012">
    <property type="term" value="F:oligopeptidase activity"/>
    <property type="evidence" value="ECO:0007669"/>
    <property type="project" value="TreeGrafter"/>
</dbReference>
<accession>A0A841JX71</accession>
<dbReference type="PANTHER" id="PTHR42881">
    <property type="entry name" value="PROLYL ENDOPEPTIDASE"/>
    <property type="match status" value="1"/>
</dbReference>
<proteinExistence type="inferred from homology"/>
<evidence type="ECO:0000256" key="5">
    <source>
        <dbReference type="ARBA" id="ARBA00022801"/>
    </source>
</evidence>
<dbReference type="PANTHER" id="PTHR42881:SF2">
    <property type="entry name" value="PROLYL ENDOPEPTIDASE"/>
    <property type="match status" value="1"/>
</dbReference>
<keyword evidence="5 10" id="KW-0378">Hydrolase</keyword>
<dbReference type="EMBL" id="JACHEK010000008">
    <property type="protein sequence ID" value="MBB6145962.1"/>
    <property type="molecule type" value="Genomic_DNA"/>
</dbReference>
<evidence type="ECO:0000313" key="11">
    <source>
        <dbReference type="Proteomes" id="UP000538666"/>
    </source>
</evidence>
<dbReference type="Gene3D" id="3.40.50.1820">
    <property type="entry name" value="alpha/beta hydrolase"/>
    <property type="match status" value="1"/>
</dbReference>
<dbReference type="InterPro" id="IPR002470">
    <property type="entry name" value="Peptidase_S9A"/>
</dbReference>
<dbReference type="InterPro" id="IPR023302">
    <property type="entry name" value="Pept_S9A_N"/>
</dbReference>
<evidence type="ECO:0000313" key="10">
    <source>
        <dbReference type="EMBL" id="MBB6145962.1"/>
    </source>
</evidence>
<evidence type="ECO:0000256" key="6">
    <source>
        <dbReference type="ARBA" id="ARBA00022825"/>
    </source>
</evidence>
<dbReference type="InterPro" id="IPR029058">
    <property type="entry name" value="AB_hydrolase_fold"/>
</dbReference>
<dbReference type="SUPFAM" id="SSF53474">
    <property type="entry name" value="alpha/beta-Hydrolases"/>
    <property type="match status" value="1"/>
</dbReference>
<evidence type="ECO:0000256" key="2">
    <source>
        <dbReference type="ARBA" id="ARBA00005228"/>
    </source>
</evidence>
<feature type="domain" description="Peptidase S9A N-terminal" evidence="9">
    <location>
        <begin position="50"/>
        <end position="447"/>
    </location>
</feature>
<dbReference type="EC" id="3.4.21.26" evidence="3"/>
<evidence type="ECO:0000256" key="3">
    <source>
        <dbReference type="ARBA" id="ARBA00011897"/>
    </source>
</evidence>